<protein>
    <submittedName>
        <fullName evidence="1">Archaeal enzymes of ATP-grasp superfamily</fullName>
    </submittedName>
</protein>
<organism evidence="1">
    <name type="scientific">uncultured marine group II/III euryarchaeote AD1000_23_H03</name>
    <dbReference type="NCBI Taxonomy" id="1457740"/>
    <lineage>
        <taxon>Archaea</taxon>
        <taxon>Methanobacteriati</taxon>
        <taxon>Methanobacteriota</taxon>
        <taxon>environmental samples</taxon>
    </lineage>
</organism>
<dbReference type="PANTHER" id="PTHR35610">
    <property type="entry name" value="3-ISOPROPYLMALATE DEHYDRATASE-RELATED"/>
    <property type="match status" value="1"/>
</dbReference>
<dbReference type="PANTHER" id="PTHR35610:SF3">
    <property type="entry name" value="PROTEASOME ASSEMBLY CHAPERONE FAMILY PROTEIN"/>
    <property type="match status" value="1"/>
</dbReference>
<dbReference type="InterPro" id="IPR019151">
    <property type="entry name" value="Proteasome_assmbl_chaperone_2"/>
</dbReference>
<name>A0A075FMA3_9EURY</name>
<dbReference type="AlphaFoldDB" id="A0A075FMA3"/>
<sequence length="252" mass="27230">MSNLITIHEIAKHNLKDPILIDGFPGVGLVGTIVANFLINTLKLEQIGVIDSYKFPPISVVKDGEPHNPMRLYSGEQICNDGSCNQVIVCVSEFTPPAEITKDLVRTLMDWAEKNGCKKIISAEGFTSGPKADGEKNDVYGVSSTIGSRKWIEDAKVKPFTYGTVGGITGALLNEGKIRKLNVLGLLAEVSEDSPDARAAANVIKAIDELLLAIELDPEPLLKEAQNLEQEVKIVRDQAPPEVSAAVPRYIG</sequence>
<dbReference type="InterPro" id="IPR038389">
    <property type="entry name" value="PSMG2_sf"/>
</dbReference>
<proteinExistence type="predicted"/>
<dbReference type="SUPFAM" id="SSF159659">
    <property type="entry name" value="Cgl1923-like"/>
    <property type="match status" value="1"/>
</dbReference>
<dbReference type="Pfam" id="PF09754">
    <property type="entry name" value="PAC2"/>
    <property type="match status" value="1"/>
</dbReference>
<evidence type="ECO:0000313" key="1">
    <source>
        <dbReference type="EMBL" id="AIE92509.1"/>
    </source>
</evidence>
<dbReference type="EMBL" id="KF900367">
    <property type="protein sequence ID" value="AIE92509.1"/>
    <property type="molecule type" value="Genomic_DNA"/>
</dbReference>
<reference evidence="1" key="1">
    <citation type="journal article" date="2014" name="Genome Biol. Evol.">
        <title>Pangenome evidence for extensive interdomain horizontal transfer affecting lineage core and shell genes in uncultured planktonic thaumarchaeota and euryarchaeota.</title>
        <authorList>
            <person name="Deschamps P."/>
            <person name="Zivanovic Y."/>
            <person name="Moreira D."/>
            <person name="Rodriguez-Valera F."/>
            <person name="Lopez-Garcia P."/>
        </authorList>
    </citation>
    <scope>NUCLEOTIDE SEQUENCE</scope>
</reference>
<dbReference type="Gene3D" id="3.40.50.10900">
    <property type="entry name" value="PAC-like subunit"/>
    <property type="match status" value="1"/>
</dbReference>
<accession>A0A075FMA3</accession>